<dbReference type="AlphaFoldDB" id="A0A8X6EY91"/>
<dbReference type="EMBL" id="BMAO01019983">
    <property type="protein sequence ID" value="GFQ64271.1"/>
    <property type="molecule type" value="Genomic_DNA"/>
</dbReference>
<reference evidence="2" key="1">
    <citation type="submission" date="2020-07" db="EMBL/GenBank/DDBJ databases">
        <title>Multicomponent nature underlies the extraordinary mechanical properties of spider dragline silk.</title>
        <authorList>
            <person name="Kono N."/>
            <person name="Nakamura H."/>
            <person name="Mori M."/>
            <person name="Yoshida Y."/>
            <person name="Ohtoshi R."/>
            <person name="Malay A.D."/>
            <person name="Moran D.A.P."/>
            <person name="Tomita M."/>
            <person name="Numata K."/>
            <person name="Arakawa K."/>
        </authorList>
    </citation>
    <scope>NUCLEOTIDE SEQUENCE</scope>
</reference>
<evidence type="ECO:0000256" key="1">
    <source>
        <dbReference type="SAM" id="MobiDB-lite"/>
    </source>
</evidence>
<organism evidence="2 3">
    <name type="scientific">Trichonephila clavata</name>
    <name type="common">Joro spider</name>
    <name type="synonym">Nephila clavata</name>
    <dbReference type="NCBI Taxonomy" id="2740835"/>
    <lineage>
        <taxon>Eukaryota</taxon>
        <taxon>Metazoa</taxon>
        <taxon>Ecdysozoa</taxon>
        <taxon>Arthropoda</taxon>
        <taxon>Chelicerata</taxon>
        <taxon>Arachnida</taxon>
        <taxon>Araneae</taxon>
        <taxon>Araneomorphae</taxon>
        <taxon>Entelegynae</taxon>
        <taxon>Araneoidea</taxon>
        <taxon>Nephilidae</taxon>
        <taxon>Trichonephila</taxon>
    </lineage>
</organism>
<gene>
    <name evidence="2" type="ORF">TNCT_516111</name>
</gene>
<feature type="region of interest" description="Disordered" evidence="1">
    <location>
        <begin position="29"/>
        <end position="76"/>
    </location>
</feature>
<dbReference type="Proteomes" id="UP000887116">
    <property type="component" value="Unassembled WGS sequence"/>
</dbReference>
<accession>A0A8X6EY91</accession>
<comment type="caution">
    <text evidence="2">The sequence shown here is derived from an EMBL/GenBank/DDBJ whole genome shotgun (WGS) entry which is preliminary data.</text>
</comment>
<evidence type="ECO:0000313" key="3">
    <source>
        <dbReference type="Proteomes" id="UP000887116"/>
    </source>
</evidence>
<evidence type="ECO:0000313" key="2">
    <source>
        <dbReference type="EMBL" id="GFQ64271.1"/>
    </source>
</evidence>
<name>A0A8X6EY91_TRICU</name>
<keyword evidence="3" id="KW-1185">Reference proteome</keyword>
<sequence length="76" mass="8587">MTNKLVNLRPSRISRWTSQMPENNVLQRYGGYYGQGEPPTYTPTPANDSKTRTTSSVLPNESPTIEKTIPTNSKRM</sequence>
<proteinExistence type="predicted"/>
<feature type="compositionally biased region" description="Polar residues" evidence="1">
    <location>
        <begin position="43"/>
        <end position="76"/>
    </location>
</feature>
<protein>
    <submittedName>
        <fullName evidence="2">Uncharacterized protein</fullName>
    </submittedName>
</protein>